<evidence type="ECO:0000256" key="1">
    <source>
        <dbReference type="SAM" id="MobiDB-lite"/>
    </source>
</evidence>
<dbReference type="EMBL" id="LVLJ01001764">
    <property type="protein sequence ID" value="OAE28176.1"/>
    <property type="molecule type" value="Genomic_DNA"/>
</dbReference>
<feature type="compositionally biased region" description="Polar residues" evidence="1">
    <location>
        <begin position="23"/>
        <end position="33"/>
    </location>
</feature>
<feature type="region of interest" description="Disordered" evidence="1">
    <location>
        <begin position="1"/>
        <end position="51"/>
    </location>
</feature>
<feature type="compositionally biased region" description="Basic and acidic residues" evidence="1">
    <location>
        <begin position="38"/>
        <end position="51"/>
    </location>
</feature>
<evidence type="ECO:0000313" key="3">
    <source>
        <dbReference type="Proteomes" id="UP000077202"/>
    </source>
</evidence>
<protein>
    <submittedName>
        <fullName evidence="2">Uncharacterized protein</fullName>
    </submittedName>
</protein>
<reference evidence="2" key="1">
    <citation type="submission" date="2016-03" db="EMBL/GenBank/DDBJ databases">
        <title>Mechanisms controlling the formation of the plant cell surface in tip-growing cells are functionally conserved among land plants.</title>
        <authorList>
            <person name="Honkanen S."/>
            <person name="Jones V.A."/>
            <person name="Morieri G."/>
            <person name="Champion C."/>
            <person name="Hetherington A.J."/>
            <person name="Kelly S."/>
            <person name="Saint-Marcoux D."/>
            <person name="Proust H."/>
            <person name="Prescott H."/>
            <person name="Dolan L."/>
        </authorList>
    </citation>
    <scope>NUCLEOTIDE SEQUENCE [LARGE SCALE GENOMIC DNA]</scope>
    <source>
        <tissue evidence="2">Whole gametophyte</tissue>
    </source>
</reference>
<proteinExistence type="predicted"/>
<dbReference type="Proteomes" id="UP000077202">
    <property type="component" value="Unassembled WGS sequence"/>
</dbReference>
<feature type="compositionally biased region" description="Basic and acidic residues" evidence="1">
    <location>
        <begin position="1"/>
        <end position="11"/>
    </location>
</feature>
<dbReference type="AlphaFoldDB" id="A0A176W7Q8"/>
<sequence>MERKTDRETRRAIATAGSFGSRGRSNIAKTAQIPNPRKGAESAAGDRGRHLGSEAVYRKANARRMLRLPCSQSVRRYPVSHAQLAFDGCAFARRCNELTVQSSPAADAVGPSGAKAVITAFRFPAQSNRRHFSFMADGCSREQAFIAPSCQCVTPPDVTIEYLIAQDII</sequence>
<accession>A0A176W7Q8</accession>
<name>A0A176W7Q8_MARPO</name>
<keyword evidence="3" id="KW-1185">Reference proteome</keyword>
<comment type="caution">
    <text evidence="2">The sequence shown here is derived from an EMBL/GenBank/DDBJ whole genome shotgun (WGS) entry which is preliminary data.</text>
</comment>
<evidence type="ECO:0000313" key="2">
    <source>
        <dbReference type="EMBL" id="OAE28176.1"/>
    </source>
</evidence>
<organism evidence="2 3">
    <name type="scientific">Marchantia polymorpha subsp. ruderalis</name>
    <dbReference type="NCBI Taxonomy" id="1480154"/>
    <lineage>
        <taxon>Eukaryota</taxon>
        <taxon>Viridiplantae</taxon>
        <taxon>Streptophyta</taxon>
        <taxon>Embryophyta</taxon>
        <taxon>Marchantiophyta</taxon>
        <taxon>Marchantiopsida</taxon>
        <taxon>Marchantiidae</taxon>
        <taxon>Marchantiales</taxon>
        <taxon>Marchantiaceae</taxon>
        <taxon>Marchantia</taxon>
    </lineage>
</organism>
<gene>
    <name evidence="2" type="ORF">AXG93_2515s1140</name>
</gene>